<dbReference type="OrthoDB" id="2440891at2759"/>
<sequence>MTSVSYLVAVISSTEIIIKSKDGPIKPVCVARRTTVLAVLKSTDNHRWYHWCVNNYGYFDVKEINPIIKKLENGGDENGKQKEVNRPLIQFLGNNIYGGNNGTLNIESRKRKSTGIDELNATNATENVEDICVDGEQVKKLNLEESWEFEQPIPDWLKRIHQHRENLATTTDATDIESLSQVAETAIWWHIIDTCDPKLTNIITEQEFLNLSESLLSNLPSDWEVLELP</sequence>
<reference evidence="1" key="1">
    <citation type="submission" date="2021-06" db="EMBL/GenBank/DDBJ databases">
        <authorList>
            <person name="Kallberg Y."/>
            <person name="Tangrot J."/>
            <person name="Rosling A."/>
        </authorList>
    </citation>
    <scope>NUCLEOTIDE SEQUENCE</scope>
    <source>
        <strain evidence="1">FL130A</strain>
    </source>
</reference>
<name>A0A9N9AFZ9_9GLOM</name>
<dbReference type="Proteomes" id="UP000789508">
    <property type="component" value="Unassembled WGS sequence"/>
</dbReference>
<protein>
    <submittedName>
        <fullName evidence="1">11591_t:CDS:1</fullName>
    </submittedName>
</protein>
<keyword evidence="2" id="KW-1185">Reference proteome</keyword>
<feature type="non-terminal residue" evidence="1">
    <location>
        <position position="1"/>
    </location>
</feature>
<evidence type="ECO:0000313" key="1">
    <source>
        <dbReference type="EMBL" id="CAG8528240.1"/>
    </source>
</evidence>
<gene>
    <name evidence="1" type="ORF">ALEPTO_LOCUS4808</name>
</gene>
<proteinExistence type="predicted"/>
<evidence type="ECO:0000313" key="2">
    <source>
        <dbReference type="Proteomes" id="UP000789508"/>
    </source>
</evidence>
<dbReference type="EMBL" id="CAJVPS010001186">
    <property type="protein sequence ID" value="CAG8528240.1"/>
    <property type="molecule type" value="Genomic_DNA"/>
</dbReference>
<comment type="caution">
    <text evidence="1">The sequence shown here is derived from an EMBL/GenBank/DDBJ whole genome shotgun (WGS) entry which is preliminary data.</text>
</comment>
<organism evidence="1 2">
    <name type="scientific">Ambispora leptoticha</name>
    <dbReference type="NCBI Taxonomy" id="144679"/>
    <lineage>
        <taxon>Eukaryota</taxon>
        <taxon>Fungi</taxon>
        <taxon>Fungi incertae sedis</taxon>
        <taxon>Mucoromycota</taxon>
        <taxon>Glomeromycotina</taxon>
        <taxon>Glomeromycetes</taxon>
        <taxon>Archaeosporales</taxon>
        <taxon>Ambisporaceae</taxon>
        <taxon>Ambispora</taxon>
    </lineage>
</organism>
<accession>A0A9N9AFZ9</accession>
<dbReference type="AlphaFoldDB" id="A0A9N9AFZ9"/>